<dbReference type="InterPro" id="IPR001375">
    <property type="entry name" value="Peptidase_S9_cat"/>
</dbReference>
<evidence type="ECO:0000259" key="1">
    <source>
        <dbReference type="Pfam" id="PF00326"/>
    </source>
</evidence>
<dbReference type="Gene3D" id="3.40.50.1820">
    <property type="entry name" value="alpha/beta hydrolase"/>
    <property type="match status" value="1"/>
</dbReference>
<dbReference type="Gene3D" id="2.140.10.30">
    <property type="entry name" value="Dipeptidylpeptidase IV, N-terminal domain"/>
    <property type="match status" value="1"/>
</dbReference>
<evidence type="ECO:0000313" key="3">
    <source>
        <dbReference type="EMBL" id="CDZ79387.1"/>
    </source>
</evidence>
<evidence type="ECO:0000259" key="2">
    <source>
        <dbReference type="Pfam" id="PF00930"/>
    </source>
</evidence>
<dbReference type="Pfam" id="PF00930">
    <property type="entry name" value="DPPIV_N"/>
    <property type="match status" value="1"/>
</dbReference>
<dbReference type="SUPFAM" id="SSF82171">
    <property type="entry name" value="DPP6 N-terminal domain-like"/>
    <property type="match status" value="1"/>
</dbReference>
<dbReference type="OrthoDB" id="9812921at2"/>
<feature type="domain" description="Peptidase S9 prolyl oligopeptidase catalytic" evidence="1">
    <location>
        <begin position="537"/>
        <end position="731"/>
    </location>
</feature>
<accession>A0A078L2E4</accession>
<dbReference type="AlphaFoldDB" id="A0A078L2E4"/>
<name>A0A078L2E4_9GAMM</name>
<feature type="domain" description="Dipeptidylpeptidase IV N-terminal" evidence="2">
    <location>
        <begin position="126"/>
        <end position="446"/>
    </location>
</feature>
<evidence type="ECO:0000313" key="4">
    <source>
        <dbReference type="Proteomes" id="UP000044071"/>
    </source>
</evidence>
<sequence>MNIDELYRKAEQFLPWNLHKCLFNTTVTPYWTDNALYYFKDTESDKSLIRVDIKTGVKKHILKYDQILNKLFLQIGSNSEKSLSGFIIEESPEEKIFFIHNNHSWCYYIDSDICEHINEITPGHLISPDKNWGLRVKKNNLILRDLINEEEFQLTSDGEPYHNYATSPETNTNAITQRIQGITPDPVAIWSPNSKKIITHRLDQRKVKNLFLLENAPENSQRPKLHSYRMSFSGDEHLPLVKLIIIDIESKLVVSVNAEPLLAPYLTPIEFKWVWWNNNCTKAYFLKETRGAKALMLYEIDAESGDTKLLIDEKAERTYVEPSPHAPWIPQILILNESQKIIWMSQRSGYPHLYLFDKENNTPVQAITQGDWCVRELLFYDDKENLLYFTACGFDKNKDPYHEYLFRCRLNGSEMECLTKEYGNHSIHISPQKHCFLDSYSTINTAPVAALKNMEGYLVTSIEVADIKGLSKLNWMLPKRFCVKARDGVTDIYGNLYFPSHFDSSKEYPIIDHIYPGPQIYRTPSDFNIYSSITSSAWIAQALAELGFIVMQLDGLGTPGRSKHFHDATYKNMGDCSIPDHVIAIKQLASKYDFINKDKTGITGYSGGGYAAMRAMLLYPDFYHVCVSAAGNHDLRCYPANYGEKYNSLDTTTYEDQSNTVLAKNLQGKLLLVHGEMDDNVHPCATMQLVDELITHNKDFELLIMPNQNHKTTPTHPYFIRKTWDFFVRNLLGIEPPKNFLLKEMPNEYRQLLL</sequence>
<dbReference type="PANTHER" id="PTHR11731:SF118">
    <property type="entry name" value="BLR1971 PROTEIN"/>
    <property type="match status" value="1"/>
</dbReference>
<organism evidence="3 4">
    <name type="scientific">Legionella massiliensis</name>
    <dbReference type="NCBI Taxonomy" id="1034943"/>
    <lineage>
        <taxon>Bacteria</taxon>
        <taxon>Pseudomonadati</taxon>
        <taxon>Pseudomonadota</taxon>
        <taxon>Gammaproteobacteria</taxon>
        <taxon>Legionellales</taxon>
        <taxon>Legionellaceae</taxon>
        <taxon>Legionella</taxon>
    </lineage>
</organism>
<gene>
    <name evidence="3" type="primary">ptpA_2</name>
    <name evidence="3" type="ORF">BN59_03705</name>
</gene>
<reference evidence="3 4" key="1">
    <citation type="submission" date="2014-06" db="EMBL/GenBank/DDBJ databases">
        <authorList>
            <person name="Urmite Genomes Urmite Genomes"/>
        </authorList>
    </citation>
    <scope>NUCLEOTIDE SEQUENCE [LARGE SCALE GENOMIC DNA]</scope>
</reference>
<dbReference type="InterPro" id="IPR050278">
    <property type="entry name" value="Serine_Prot_S9B/DPPIV"/>
</dbReference>
<dbReference type="PANTHER" id="PTHR11731">
    <property type="entry name" value="PROTEASE FAMILY S9B,C DIPEPTIDYL-PEPTIDASE IV-RELATED"/>
    <property type="match status" value="1"/>
</dbReference>
<dbReference type="GO" id="GO:0008236">
    <property type="term" value="F:serine-type peptidase activity"/>
    <property type="evidence" value="ECO:0007669"/>
    <property type="project" value="InterPro"/>
</dbReference>
<dbReference type="GO" id="GO:0006508">
    <property type="term" value="P:proteolysis"/>
    <property type="evidence" value="ECO:0007669"/>
    <property type="project" value="InterPro"/>
</dbReference>
<dbReference type="eggNOG" id="COG1506">
    <property type="taxonomic scope" value="Bacteria"/>
</dbReference>
<dbReference type="SUPFAM" id="SSF53474">
    <property type="entry name" value="alpha/beta-Hydrolases"/>
    <property type="match status" value="1"/>
</dbReference>
<dbReference type="Pfam" id="PF00326">
    <property type="entry name" value="Peptidase_S9"/>
    <property type="match status" value="1"/>
</dbReference>
<proteinExistence type="predicted"/>
<dbReference type="InterPro" id="IPR029058">
    <property type="entry name" value="AB_hydrolase_fold"/>
</dbReference>
<dbReference type="Proteomes" id="UP000044071">
    <property type="component" value="Unassembled WGS sequence"/>
</dbReference>
<dbReference type="InterPro" id="IPR002469">
    <property type="entry name" value="Peptidase_S9B_N"/>
</dbReference>
<keyword evidence="4" id="KW-1185">Reference proteome</keyword>
<protein>
    <submittedName>
        <fullName evidence="3">Prolyl tripeptidyl peptidase</fullName>
    </submittedName>
</protein>
<dbReference type="EMBL" id="CCSB01000005">
    <property type="protein sequence ID" value="CDZ79387.1"/>
    <property type="molecule type" value="Genomic_DNA"/>
</dbReference>
<dbReference type="STRING" id="1034943.BN59_03705"/>
<dbReference type="RefSeq" id="WP_052403381.1">
    <property type="nucleotide sequence ID" value="NZ_CCVW01000005.1"/>
</dbReference>